<evidence type="ECO:0000256" key="9">
    <source>
        <dbReference type="HAMAP-Rule" id="MF_00097"/>
    </source>
</evidence>
<feature type="binding site" evidence="9">
    <location>
        <position position="141"/>
    </location>
    <ligand>
        <name>4-amino-2-methyl-5-(diphosphooxymethyl)pyrimidine</name>
        <dbReference type="ChEBI" id="CHEBI:57841"/>
    </ligand>
</feature>
<accession>A0ABX8WNN5</accession>
<dbReference type="PANTHER" id="PTHR20857">
    <property type="entry name" value="THIAMINE-PHOSPHATE PYROPHOSPHORYLASE"/>
    <property type="match status" value="1"/>
</dbReference>
<feature type="binding site" evidence="9">
    <location>
        <begin position="40"/>
        <end position="44"/>
    </location>
    <ligand>
        <name>4-amino-2-methyl-5-(diphosphooxymethyl)pyrimidine</name>
        <dbReference type="ChEBI" id="CHEBI:57841"/>
    </ligand>
</feature>
<dbReference type="RefSeq" id="WP_220379590.1">
    <property type="nucleotide sequence ID" value="NZ_CP080544.1"/>
</dbReference>
<dbReference type="NCBIfam" id="TIGR00693">
    <property type="entry name" value="thiE"/>
    <property type="match status" value="1"/>
</dbReference>
<reference evidence="13 14" key="1">
    <citation type="submission" date="2021-08" db="EMBL/GenBank/DDBJ databases">
        <title>Lysobacter sp. strain CJ11 Genome sequencing and assembly.</title>
        <authorList>
            <person name="Kim I."/>
        </authorList>
    </citation>
    <scope>NUCLEOTIDE SEQUENCE [LARGE SCALE GENOMIC DNA]</scope>
    <source>
        <strain evidence="13 14">CJ11</strain>
    </source>
</reference>
<comment type="pathway">
    <text evidence="1 9 11">Cofactor biosynthesis; thiamine diphosphate biosynthesis; thiamine phosphate from 4-amino-2-methyl-5-diphosphomethylpyrimidine and 4-methyl-5-(2-phosphoethyl)-thiazole: step 1/1.</text>
</comment>
<evidence type="ECO:0000256" key="7">
    <source>
        <dbReference type="ARBA" id="ARBA00047851"/>
    </source>
</evidence>
<evidence type="ECO:0000256" key="11">
    <source>
        <dbReference type="RuleBase" id="RU004253"/>
    </source>
</evidence>
<dbReference type="EMBL" id="CP080544">
    <property type="protein sequence ID" value="QYR52787.1"/>
    <property type="molecule type" value="Genomic_DNA"/>
</dbReference>
<dbReference type="CDD" id="cd00564">
    <property type="entry name" value="TMP_TenI"/>
    <property type="match status" value="1"/>
</dbReference>
<evidence type="ECO:0000256" key="2">
    <source>
        <dbReference type="ARBA" id="ARBA00022679"/>
    </source>
</evidence>
<comment type="catalytic activity">
    <reaction evidence="8 9 10">
        <text>2-[(2R,5Z)-2-carboxy-4-methylthiazol-5(2H)-ylidene]ethyl phosphate + 4-amino-2-methyl-5-(diphosphooxymethyl)pyrimidine + 2 H(+) = thiamine phosphate + CO2 + diphosphate</text>
        <dbReference type="Rhea" id="RHEA:47844"/>
        <dbReference type="ChEBI" id="CHEBI:15378"/>
        <dbReference type="ChEBI" id="CHEBI:16526"/>
        <dbReference type="ChEBI" id="CHEBI:33019"/>
        <dbReference type="ChEBI" id="CHEBI:37575"/>
        <dbReference type="ChEBI" id="CHEBI:57841"/>
        <dbReference type="ChEBI" id="CHEBI:62899"/>
        <dbReference type="EC" id="2.5.1.3"/>
    </reaction>
</comment>
<evidence type="ECO:0000313" key="13">
    <source>
        <dbReference type="EMBL" id="QYR52787.1"/>
    </source>
</evidence>
<evidence type="ECO:0000256" key="4">
    <source>
        <dbReference type="ARBA" id="ARBA00022842"/>
    </source>
</evidence>
<evidence type="ECO:0000256" key="1">
    <source>
        <dbReference type="ARBA" id="ARBA00005165"/>
    </source>
</evidence>
<name>A0ABX8WNN5_9GAMM</name>
<dbReference type="PANTHER" id="PTHR20857:SF15">
    <property type="entry name" value="THIAMINE-PHOSPHATE SYNTHASE"/>
    <property type="match status" value="1"/>
</dbReference>
<keyword evidence="3 9" id="KW-0479">Metal-binding</keyword>
<comment type="similarity">
    <text evidence="9 10">Belongs to the thiamine-phosphate synthase family.</text>
</comment>
<dbReference type="EC" id="2.5.1.3" evidence="9"/>
<keyword evidence="14" id="KW-1185">Reference proteome</keyword>
<comment type="catalytic activity">
    <reaction evidence="6 9 10">
        <text>4-methyl-5-(2-phosphooxyethyl)-thiazole + 4-amino-2-methyl-5-(diphosphooxymethyl)pyrimidine + H(+) = thiamine phosphate + diphosphate</text>
        <dbReference type="Rhea" id="RHEA:22328"/>
        <dbReference type="ChEBI" id="CHEBI:15378"/>
        <dbReference type="ChEBI" id="CHEBI:33019"/>
        <dbReference type="ChEBI" id="CHEBI:37575"/>
        <dbReference type="ChEBI" id="CHEBI:57841"/>
        <dbReference type="ChEBI" id="CHEBI:58296"/>
        <dbReference type="EC" id="2.5.1.3"/>
    </reaction>
</comment>
<comment type="catalytic activity">
    <reaction evidence="7 9 10">
        <text>2-(2-carboxy-4-methylthiazol-5-yl)ethyl phosphate + 4-amino-2-methyl-5-(diphosphooxymethyl)pyrimidine + 2 H(+) = thiamine phosphate + CO2 + diphosphate</text>
        <dbReference type="Rhea" id="RHEA:47848"/>
        <dbReference type="ChEBI" id="CHEBI:15378"/>
        <dbReference type="ChEBI" id="CHEBI:16526"/>
        <dbReference type="ChEBI" id="CHEBI:33019"/>
        <dbReference type="ChEBI" id="CHEBI:37575"/>
        <dbReference type="ChEBI" id="CHEBI:57841"/>
        <dbReference type="ChEBI" id="CHEBI:62890"/>
        <dbReference type="EC" id="2.5.1.3"/>
    </reaction>
</comment>
<keyword evidence="2 9" id="KW-0808">Transferase</keyword>
<evidence type="ECO:0000256" key="10">
    <source>
        <dbReference type="RuleBase" id="RU003826"/>
    </source>
</evidence>
<dbReference type="GO" id="GO:0004789">
    <property type="term" value="F:thiamine-phosphate diphosphorylase activity"/>
    <property type="evidence" value="ECO:0007669"/>
    <property type="project" value="UniProtKB-EC"/>
</dbReference>
<keyword evidence="4 9" id="KW-0460">Magnesium</keyword>
<dbReference type="SUPFAM" id="SSF51391">
    <property type="entry name" value="Thiamin phosphate synthase"/>
    <property type="match status" value="1"/>
</dbReference>
<dbReference type="Proteomes" id="UP000824755">
    <property type="component" value="Chromosome"/>
</dbReference>
<feature type="binding site" evidence="9">
    <location>
        <position position="167"/>
    </location>
    <ligand>
        <name>2-[(2R,5Z)-2-carboxy-4-methylthiazol-5(2H)-ylidene]ethyl phosphate</name>
        <dbReference type="ChEBI" id="CHEBI:62899"/>
    </ligand>
</feature>
<protein>
    <recommendedName>
        <fullName evidence="9">Thiamine-phosphate synthase</fullName>
        <shortName evidence="9">TP synthase</shortName>
        <shortName evidence="9">TPS</shortName>
        <ecNumber evidence="9">2.5.1.3</ecNumber>
    </recommendedName>
    <alternativeName>
        <fullName evidence="9">Thiamine-phosphate pyrophosphorylase</fullName>
        <shortName evidence="9">TMP pyrophosphorylase</shortName>
        <shortName evidence="9">TMP-PPase</shortName>
    </alternativeName>
</protein>
<feature type="domain" description="Thiamine phosphate synthase/TenI" evidence="12">
    <location>
        <begin position="27"/>
        <end position="190"/>
    </location>
</feature>
<evidence type="ECO:0000256" key="5">
    <source>
        <dbReference type="ARBA" id="ARBA00022977"/>
    </source>
</evidence>
<dbReference type="Gene3D" id="3.20.20.70">
    <property type="entry name" value="Aldolase class I"/>
    <property type="match status" value="1"/>
</dbReference>
<dbReference type="InterPro" id="IPR022998">
    <property type="entry name" value="ThiamineP_synth_TenI"/>
</dbReference>
<dbReference type="InterPro" id="IPR013785">
    <property type="entry name" value="Aldolase_TIM"/>
</dbReference>
<evidence type="ECO:0000256" key="8">
    <source>
        <dbReference type="ARBA" id="ARBA00047883"/>
    </source>
</evidence>
<organism evidence="13 14">
    <name type="scientific">Lysobacter soyae</name>
    <dbReference type="NCBI Taxonomy" id="2764185"/>
    <lineage>
        <taxon>Bacteria</taxon>
        <taxon>Pseudomonadati</taxon>
        <taxon>Pseudomonadota</taxon>
        <taxon>Gammaproteobacteria</taxon>
        <taxon>Lysobacterales</taxon>
        <taxon>Lysobacteraceae</taxon>
        <taxon>Lysobacter</taxon>
    </lineage>
</organism>
<evidence type="ECO:0000313" key="14">
    <source>
        <dbReference type="Proteomes" id="UP000824755"/>
    </source>
</evidence>
<evidence type="ECO:0000259" key="12">
    <source>
        <dbReference type="Pfam" id="PF02581"/>
    </source>
</evidence>
<feature type="binding site" evidence="9">
    <location>
        <begin position="187"/>
        <end position="188"/>
    </location>
    <ligand>
        <name>2-[(2R,5Z)-2-carboxy-4-methylthiazol-5(2H)-ylidene]ethyl phosphate</name>
        <dbReference type="ChEBI" id="CHEBI:62899"/>
    </ligand>
</feature>
<evidence type="ECO:0000256" key="6">
    <source>
        <dbReference type="ARBA" id="ARBA00047334"/>
    </source>
</evidence>
<sequence>MRKSDPRLRRGLFLISPDVASVTELQKLVLPVLGSAALIQLRCKTATASARLAQAEYLRAATVDQGIPLIINDDVALALAVAADGVHLGREDGAIAVARESLGNDAIIGASCYGDFALAQSAIASGADYVAFGAVFPSPTKPLAPTAPLGLFKQASEAGMHSVAIGGITTETIDSVVDAGADMAAVISGIYDAVDPVAAAARCAGAFESHN</sequence>
<gene>
    <name evidence="9 13" type="primary">thiE</name>
    <name evidence="13" type="ORF">H8L67_09470</name>
</gene>
<feature type="binding site" evidence="9">
    <location>
        <position position="92"/>
    </location>
    <ligand>
        <name>Mg(2+)</name>
        <dbReference type="ChEBI" id="CHEBI:18420"/>
    </ligand>
</feature>
<proteinExistence type="inferred from homology"/>
<dbReference type="Pfam" id="PF02581">
    <property type="entry name" value="TMP-TENI"/>
    <property type="match status" value="1"/>
</dbReference>
<keyword evidence="5 9" id="KW-0784">Thiamine biosynthesis</keyword>
<comment type="cofactor">
    <cofactor evidence="9">
        <name>Mg(2+)</name>
        <dbReference type="ChEBI" id="CHEBI:18420"/>
    </cofactor>
    <text evidence="9">Binds 1 Mg(2+) ion per subunit.</text>
</comment>
<dbReference type="InterPro" id="IPR036206">
    <property type="entry name" value="ThiamineP_synth_sf"/>
</dbReference>
<dbReference type="HAMAP" id="MF_00097">
    <property type="entry name" value="TMP_synthase"/>
    <property type="match status" value="1"/>
</dbReference>
<evidence type="ECO:0000256" key="3">
    <source>
        <dbReference type="ARBA" id="ARBA00022723"/>
    </source>
</evidence>
<feature type="binding site" evidence="9">
    <location>
        <begin position="138"/>
        <end position="140"/>
    </location>
    <ligand>
        <name>2-[(2R,5Z)-2-carboxy-4-methylthiazol-5(2H)-ylidene]ethyl phosphate</name>
        <dbReference type="ChEBI" id="CHEBI:62899"/>
    </ligand>
</feature>
<feature type="binding site" evidence="9">
    <location>
        <position position="73"/>
    </location>
    <ligand>
        <name>Mg(2+)</name>
        <dbReference type="ChEBI" id="CHEBI:18420"/>
    </ligand>
</feature>
<comment type="function">
    <text evidence="9">Condenses 4-methyl-5-(beta-hydroxyethyl)thiazole monophosphate (THZ-P) and 2-methyl-4-amino-5-hydroxymethyl pyrimidine pyrophosphate (HMP-PP) to form thiamine monophosphate (TMP).</text>
</comment>
<feature type="binding site" evidence="9">
    <location>
        <position position="72"/>
    </location>
    <ligand>
        <name>4-amino-2-methyl-5-(diphosphooxymethyl)pyrimidine</name>
        <dbReference type="ChEBI" id="CHEBI:57841"/>
    </ligand>
</feature>
<feature type="binding site" evidence="9">
    <location>
        <position position="111"/>
    </location>
    <ligand>
        <name>4-amino-2-methyl-5-(diphosphooxymethyl)pyrimidine</name>
        <dbReference type="ChEBI" id="CHEBI:57841"/>
    </ligand>
</feature>
<dbReference type="InterPro" id="IPR034291">
    <property type="entry name" value="TMP_synthase"/>
</dbReference>